<accession>A0AB33J9Z1</accession>
<dbReference type="InterPro" id="IPR017880">
    <property type="entry name" value="KilA_N"/>
</dbReference>
<dbReference type="EMBL" id="AP035787">
    <property type="protein sequence ID" value="BFO77153.1"/>
    <property type="molecule type" value="Genomic_DNA"/>
</dbReference>
<dbReference type="InterPro" id="IPR018004">
    <property type="entry name" value="KilA/APSES_HTH"/>
</dbReference>
<dbReference type="Pfam" id="PF04383">
    <property type="entry name" value="KilA-N"/>
    <property type="match status" value="1"/>
</dbReference>
<reference evidence="2" key="1">
    <citation type="submission" date="2024-07" db="EMBL/GenBank/DDBJ databases">
        <title>Complete genome sequence of Prevotella sp. YM-2024 GTC17259.</title>
        <authorList>
            <person name="Hayashi M."/>
            <person name="Muto Y."/>
            <person name="Tanaka K."/>
            <person name="Niwa H."/>
        </authorList>
    </citation>
    <scope>NUCLEOTIDE SEQUENCE</scope>
    <source>
        <strain evidence="2">GTC17259</strain>
    </source>
</reference>
<dbReference type="AlphaFoldDB" id="A0AB33J9Z1"/>
<protein>
    <submittedName>
        <fullName evidence="2">KilA-N domain-containing protein</fullName>
    </submittedName>
</protein>
<proteinExistence type="predicted"/>
<gene>
    <name evidence="2" type="ORF">GTC17259_22030</name>
</gene>
<name>A0AB33J9Z1_9BACT</name>
<dbReference type="PROSITE" id="PS51301">
    <property type="entry name" value="KILA_N"/>
    <property type="match status" value="1"/>
</dbReference>
<feature type="domain" description="KilA-N" evidence="1">
    <location>
        <begin position="5"/>
        <end position="141"/>
    </location>
</feature>
<sequence length="292" mass="33365">MAIAKKITVLSTNISVLLDKNNNDYICLTDMVKAKENDTRAADIIKNWIRNRSTLEFLGTWETLYNPNFKVVEFDHFKKEAGLPTFTLSVREWVEKTNAIGIISKPGRYGGTYAHRDIAFEFGSAISPVFKLYLIKEYQRLIEQEKGTLSLTWDVKRLLSKTNYILHTDAIKHVIIPKLSPSSIKNKLVYADEADMLNLVVFGCFAKDWENANPKLAGKKLNMRDTATINQLVVLSNMESLNSTLIKQGVHQQTRFTILNNIAKEQIKVLDESLTEHKFRRLTADNQSLPEE</sequence>
<evidence type="ECO:0000313" key="2">
    <source>
        <dbReference type="EMBL" id="BFO77153.1"/>
    </source>
</evidence>
<dbReference type="SMART" id="SM01252">
    <property type="entry name" value="KilA-N"/>
    <property type="match status" value="1"/>
</dbReference>
<evidence type="ECO:0000259" key="1">
    <source>
        <dbReference type="PROSITE" id="PS51301"/>
    </source>
</evidence>
<organism evidence="2">
    <name type="scientific">Prevotella sp. GTC17259</name>
    <dbReference type="NCBI Taxonomy" id="3236795"/>
    <lineage>
        <taxon>Bacteria</taxon>
        <taxon>Pseudomonadati</taxon>
        <taxon>Bacteroidota</taxon>
        <taxon>Bacteroidia</taxon>
        <taxon>Bacteroidales</taxon>
        <taxon>Prevotellaceae</taxon>
        <taxon>Prevotella</taxon>
    </lineage>
</organism>